<dbReference type="SUPFAM" id="SSF82153">
    <property type="entry name" value="FAS1 domain"/>
    <property type="match status" value="1"/>
</dbReference>
<dbReference type="InterPro" id="IPR000782">
    <property type="entry name" value="FAS1_domain"/>
</dbReference>
<organism evidence="3 4">
    <name type="scientific">Caligus rogercresseyi</name>
    <name type="common">Sea louse</name>
    <dbReference type="NCBI Taxonomy" id="217165"/>
    <lineage>
        <taxon>Eukaryota</taxon>
        <taxon>Metazoa</taxon>
        <taxon>Ecdysozoa</taxon>
        <taxon>Arthropoda</taxon>
        <taxon>Crustacea</taxon>
        <taxon>Multicrustacea</taxon>
        <taxon>Hexanauplia</taxon>
        <taxon>Copepoda</taxon>
        <taxon>Siphonostomatoida</taxon>
        <taxon>Caligidae</taxon>
        <taxon>Caligus</taxon>
    </lineage>
</organism>
<evidence type="ECO:0000259" key="2">
    <source>
        <dbReference type="PROSITE" id="PS50213"/>
    </source>
</evidence>
<dbReference type="Pfam" id="PF02469">
    <property type="entry name" value="Fasciclin"/>
    <property type="match status" value="1"/>
</dbReference>
<dbReference type="GO" id="GO:0005615">
    <property type="term" value="C:extracellular space"/>
    <property type="evidence" value="ECO:0007669"/>
    <property type="project" value="TreeGrafter"/>
</dbReference>
<dbReference type="OrthoDB" id="286301at2759"/>
<evidence type="ECO:0000256" key="1">
    <source>
        <dbReference type="SAM" id="SignalP"/>
    </source>
</evidence>
<reference evidence="4" key="1">
    <citation type="submission" date="2021-01" db="EMBL/GenBank/DDBJ databases">
        <title>Caligus Genome Assembly.</title>
        <authorList>
            <person name="Gallardo-Escarate C."/>
        </authorList>
    </citation>
    <scope>NUCLEOTIDE SEQUENCE [LARGE SCALE GENOMIC DNA]</scope>
</reference>
<dbReference type="AlphaFoldDB" id="A0A7T8KHT5"/>
<dbReference type="Proteomes" id="UP000595437">
    <property type="component" value="Chromosome 1"/>
</dbReference>
<dbReference type="SMART" id="SM00554">
    <property type="entry name" value="FAS1"/>
    <property type="match status" value="1"/>
</dbReference>
<feature type="domain" description="FAS1" evidence="2">
    <location>
        <begin position="20"/>
        <end position="157"/>
    </location>
</feature>
<dbReference type="PANTHER" id="PTHR10900">
    <property type="entry name" value="PERIOSTIN-RELATED"/>
    <property type="match status" value="1"/>
</dbReference>
<dbReference type="InterPro" id="IPR050904">
    <property type="entry name" value="Adhesion/Biosynth-related"/>
</dbReference>
<evidence type="ECO:0000313" key="4">
    <source>
        <dbReference type="Proteomes" id="UP000595437"/>
    </source>
</evidence>
<keyword evidence="4" id="KW-1185">Reference proteome</keyword>
<proteinExistence type="predicted"/>
<dbReference type="PROSITE" id="PS50213">
    <property type="entry name" value="FAS1"/>
    <property type="match status" value="1"/>
</dbReference>
<name>A0A7T8KHT5_CALRO</name>
<gene>
    <name evidence="3" type="ORF">FKW44_000791</name>
</gene>
<dbReference type="FunFam" id="2.30.180.10:FF:000032">
    <property type="entry name" value="Fasciclin domain-containing protein, putative"/>
    <property type="match status" value="1"/>
</dbReference>
<dbReference type="Gene3D" id="2.30.180.10">
    <property type="entry name" value="FAS1 domain"/>
    <property type="match status" value="1"/>
</dbReference>
<feature type="signal peptide" evidence="1">
    <location>
        <begin position="1"/>
        <end position="19"/>
    </location>
</feature>
<protein>
    <submittedName>
        <fullName evidence="3">Sll1483</fullName>
    </submittedName>
</protein>
<dbReference type="InterPro" id="IPR036378">
    <property type="entry name" value="FAS1_dom_sf"/>
</dbReference>
<sequence>MKITAIFAFVLISASGIDADCNLVNTLVGIDQFSGLVAAVKAAGLVDVLLGDGPFTVFAPSDRVFNHLPASALIGLASDPEALKTVLLRHVVPGQMIMSKDIPDGETVLPTAAPGENVTVMKQSGRVMVKTSAGAAYVVYPDIVATNGVVHKISGLI</sequence>
<feature type="chain" id="PRO_5030650097" evidence="1">
    <location>
        <begin position="20"/>
        <end position="157"/>
    </location>
</feature>
<keyword evidence="1" id="KW-0732">Signal</keyword>
<evidence type="ECO:0000313" key="3">
    <source>
        <dbReference type="EMBL" id="QQP56205.1"/>
    </source>
</evidence>
<dbReference type="EMBL" id="CP045890">
    <property type="protein sequence ID" value="QQP56205.1"/>
    <property type="molecule type" value="Genomic_DNA"/>
</dbReference>
<accession>A0A7T8KHT5</accession>
<dbReference type="PANTHER" id="PTHR10900:SF77">
    <property type="entry name" value="FI19380P1"/>
    <property type="match status" value="1"/>
</dbReference>